<dbReference type="GO" id="GO:0009718">
    <property type="term" value="P:anthocyanin-containing compound biosynthetic process"/>
    <property type="evidence" value="ECO:0007669"/>
    <property type="project" value="UniProtKB-UniPathway"/>
</dbReference>
<evidence type="ECO:0000256" key="6">
    <source>
        <dbReference type="RuleBase" id="RU362057"/>
    </source>
</evidence>
<dbReference type="InterPro" id="IPR035595">
    <property type="entry name" value="UDP_glycos_trans_CS"/>
</dbReference>
<comment type="pathway">
    <text evidence="1">Pigment biosynthesis; anthocyanin biosynthesis.</text>
</comment>
<dbReference type="EC" id="2.4.1.-" evidence="6"/>
<dbReference type="InterPro" id="IPR002213">
    <property type="entry name" value="UDP_glucos_trans"/>
</dbReference>
<dbReference type="AlphaFoldDB" id="B9SWM8"/>
<dbReference type="Proteomes" id="UP000008311">
    <property type="component" value="Unassembled WGS sequence"/>
</dbReference>
<dbReference type="FunFam" id="3.40.50.2000:FF:000040">
    <property type="entry name" value="UDP-glycosyltransferase 76C1"/>
    <property type="match status" value="1"/>
</dbReference>
<dbReference type="GO" id="GO:0047213">
    <property type="term" value="F:anthocyanidin 3-O-glucosyltransferase activity"/>
    <property type="evidence" value="ECO:0007669"/>
    <property type="project" value="UniProtKB-EC"/>
</dbReference>
<dbReference type="eggNOG" id="KOG1192">
    <property type="taxonomic scope" value="Eukaryota"/>
</dbReference>
<reference evidence="8" key="1">
    <citation type="journal article" date="2010" name="Nat. Biotechnol.">
        <title>Draft genome sequence of the oilseed species Ricinus communis.</title>
        <authorList>
            <person name="Chan A.P."/>
            <person name="Crabtree J."/>
            <person name="Zhao Q."/>
            <person name="Lorenzi H."/>
            <person name="Orvis J."/>
            <person name="Puiu D."/>
            <person name="Melake-Berhan A."/>
            <person name="Jones K.M."/>
            <person name="Redman J."/>
            <person name="Chen G."/>
            <person name="Cahoon E.B."/>
            <person name="Gedil M."/>
            <person name="Stanke M."/>
            <person name="Haas B.J."/>
            <person name="Wortman J.R."/>
            <person name="Fraser-Liggett C.M."/>
            <person name="Ravel J."/>
            <person name="Rabinowicz P.D."/>
        </authorList>
    </citation>
    <scope>NUCLEOTIDE SEQUENCE [LARGE SCALE GENOMIC DNA]</scope>
    <source>
        <strain evidence="8">cv. Hale</strain>
    </source>
</reference>
<proteinExistence type="inferred from homology"/>
<dbReference type="PANTHER" id="PTHR11926:SF1392">
    <property type="entry name" value="GLYCOSYLTRANSFERASE"/>
    <property type="match status" value="1"/>
</dbReference>
<dbReference type="PROSITE" id="PS00375">
    <property type="entry name" value="UDPGT"/>
    <property type="match status" value="1"/>
</dbReference>
<dbReference type="InParanoid" id="B9SWM8"/>
<evidence type="ECO:0000256" key="2">
    <source>
        <dbReference type="ARBA" id="ARBA00009995"/>
    </source>
</evidence>
<dbReference type="PANTHER" id="PTHR11926">
    <property type="entry name" value="GLUCOSYL/GLUCURONOSYL TRANSFERASES"/>
    <property type="match status" value="1"/>
</dbReference>
<dbReference type="KEGG" id="rcu:8287249"/>
<sequence length="479" mass="54306">MEQCSIPPPPPHVLIFPAPGQGHVNSMLKLAELLALAGLKITFLNFEYIHENLFRCSDVQARFDKYPGFQFKTIPNCWPEGRRIGNTSDTLRELLEAMKMQSKPIFKKILVECNITAPINCIIGDMLMGFVYDVASEVGIPAIQFHTISACSVLTFLSIPDVLAAQELPVKGKEDMDRLITKVPGMENFLRRRDLPDFCQEASDPSLLIITKEMRESQALILNTFEELDKEILAQIRTHYPKTYTIGPLHMLLKSRLTSIKKQELYTTSNSIVEVDRSCINWLDKQPKRSVLFVSFGSTTLMTRDQMMEFWHGIVNSKIRFLWVLRPQSITAKDGDDLERFLDEFEVGPKESGYIVRWAPQEEVLGHKATGGFLTHSGWNSTLESIAAGVPMICWPYYGDQQVNSRFVSAVWKVGLDMKDVCDREIVEKMVIDLMVNRKEEFVGSSTRMAEAAKNSVKDGGSSFCNLESLIKDIRLMSM</sequence>
<accession>B9SWM8</accession>
<evidence type="ECO:0000256" key="5">
    <source>
        <dbReference type="RuleBase" id="RU003718"/>
    </source>
</evidence>
<organism evidence="7 8">
    <name type="scientific">Ricinus communis</name>
    <name type="common">Castor bean</name>
    <dbReference type="NCBI Taxonomy" id="3988"/>
    <lineage>
        <taxon>Eukaryota</taxon>
        <taxon>Viridiplantae</taxon>
        <taxon>Streptophyta</taxon>
        <taxon>Embryophyta</taxon>
        <taxon>Tracheophyta</taxon>
        <taxon>Spermatophyta</taxon>
        <taxon>Magnoliopsida</taxon>
        <taxon>eudicotyledons</taxon>
        <taxon>Gunneridae</taxon>
        <taxon>Pentapetalae</taxon>
        <taxon>rosids</taxon>
        <taxon>fabids</taxon>
        <taxon>Malpighiales</taxon>
        <taxon>Euphorbiaceae</taxon>
        <taxon>Acalyphoideae</taxon>
        <taxon>Acalypheae</taxon>
        <taxon>Ricinus</taxon>
    </lineage>
</organism>
<dbReference type="UniPathway" id="UPA00009"/>
<dbReference type="GO" id="GO:0035251">
    <property type="term" value="F:UDP-glucosyltransferase activity"/>
    <property type="evidence" value="ECO:0000318"/>
    <property type="project" value="GO_Central"/>
</dbReference>
<dbReference type="Pfam" id="PF00201">
    <property type="entry name" value="UDPGT"/>
    <property type="match status" value="1"/>
</dbReference>
<evidence type="ECO:0000313" key="7">
    <source>
        <dbReference type="EMBL" id="EEF31967.1"/>
    </source>
</evidence>
<protein>
    <recommendedName>
        <fullName evidence="6">Glycosyltransferase</fullName>
        <ecNumber evidence="6">2.4.1.-</ecNumber>
    </recommendedName>
</protein>
<comment type="catalytic activity">
    <reaction evidence="4">
        <text>an anthocyanidin + UDP-alpha-D-glucose + H(+) = an anthocyanidin 3-O-beta-D-glucoside + UDP</text>
        <dbReference type="Rhea" id="RHEA:20093"/>
        <dbReference type="ChEBI" id="CHEBI:15378"/>
        <dbReference type="ChEBI" id="CHEBI:16307"/>
        <dbReference type="ChEBI" id="CHEBI:58223"/>
        <dbReference type="ChEBI" id="CHEBI:58885"/>
        <dbReference type="ChEBI" id="CHEBI:143576"/>
        <dbReference type="EC" id="2.4.1.115"/>
    </reaction>
</comment>
<keyword evidence="5 7" id="KW-0328">Glycosyltransferase</keyword>
<comment type="similarity">
    <text evidence="2 5">Belongs to the UDP-glycosyltransferase family.</text>
</comment>
<evidence type="ECO:0000256" key="1">
    <source>
        <dbReference type="ARBA" id="ARBA00004935"/>
    </source>
</evidence>
<dbReference type="SUPFAM" id="SSF53756">
    <property type="entry name" value="UDP-Glycosyltransferase/glycogen phosphorylase"/>
    <property type="match status" value="1"/>
</dbReference>
<dbReference type="CDD" id="cd03784">
    <property type="entry name" value="GT1_Gtf-like"/>
    <property type="match status" value="1"/>
</dbReference>
<evidence type="ECO:0000256" key="3">
    <source>
        <dbReference type="ARBA" id="ARBA00022679"/>
    </source>
</evidence>
<gene>
    <name evidence="7" type="ORF">RCOM_0497790</name>
</gene>
<dbReference type="EMBL" id="EQ974207">
    <property type="protein sequence ID" value="EEF31967.1"/>
    <property type="molecule type" value="Genomic_DNA"/>
</dbReference>
<dbReference type="OrthoDB" id="5835829at2759"/>
<evidence type="ECO:0000313" key="8">
    <source>
        <dbReference type="Proteomes" id="UP000008311"/>
    </source>
</evidence>
<name>B9SWM8_RICCO</name>
<evidence type="ECO:0000256" key="4">
    <source>
        <dbReference type="ARBA" id="ARBA00047606"/>
    </source>
</evidence>
<dbReference type="Gene3D" id="3.40.50.2000">
    <property type="entry name" value="Glycogen Phosphorylase B"/>
    <property type="match status" value="2"/>
</dbReference>
<keyword evidence="3 5" id="KW-0808">Transferase</keyword>
<keyword evidence="8" id="KW-1185">Reference proteome</keyword>